<evidence type="ECO:0000313" key="1">
    <source>
        <dbReference type="EMBL" id="MBB5222081.1"/>
    </source>
</evidence>
<evidence type="ECO:0000313" key="2">
    <source>
        <dbReference type="Proteomes" id="UP000549457"/>
    </source>
</evidence>
<comment type="caution">
    <text evidence="1">The sequence shown here is derived from an EMBL/GenBank/DDBJ whole genome shotgun (WGS) entry which is preliminary data.</text>
</comment>
<protein>
    <submittedName>
        <fullName evidence="1">Uncharacterized protein</fullName>
    </submittedName>
</protein>
<keyword evidence="2" id="KW-1185">Reference proteome</keyword>
<organism evidence="1 2">
    <name type="scientific">Amaricoccus macauensis</name>
    <dbReference type="NCBI Taxonomy" id="57001"/>
    <lineage>
        <taxon>Bacteria</taxon>
        <taxon>Pseudomonadati</taxon>
        <taxon>Pseudomonadota</taxon>
        <taxon>Alphaproteobacteria</taxon>
        <taxon>Rhodobacterales</taxon>
        <taxon>Paracoccaceae</taxon>
        <taxon>Amaricoccus</taxon>
    </lineage>
</organism>
<dbReference type="Proteomes" id="UP000549457">
    <property type="component" value="Unassembled WGS sequence"/>
</dbReference>
<name>A0A840SSA2_9RHOB</name>
<dbReference type="RefSeq" id="WP_184148501.1">
    <property type="nucleotide sequence ID" value="NZ_JACHFM010000002.1"/>
</dbReference>
<dbReference type="EMBL" id="JACHFM010000002">
    <property type="protein sequence ID" value="MBB5222081.1"/>
    <property type="molecule type" value="Genomic_DNA"/>
</dbReference>
<reference evidence="1 2" key="1">
    <citation type="submission" date="2020-08" db="EMBL/GenBank/DDBJ databases">
        <title>Genomic Encyclopedia of Type Strains, Phase IV (KMG-IV): sequencing the most valuable type-strain genomes for metagenomic binning, comparative biology and taxonomic classification.</title>
        <authorList>
            <person name="Goeker M."/>
        </authorList>
    </citation>
    <scope>NUCLEOTIDE SEQUENCE [LARGE SCALE GENOMIC DNA]</scope>
    <source>
        <strain evidence="1 2">DSM 101730</strain>
    </source>
</reference>
<dbReference type="AlphaFoldDB" id="A0A840SSA2"/>
<proteinExistence type="predicted"/>
<sequence length="306" mass="30010">MSRNTLLGAACLLLVGLLVGYIAGSGGPSLKEIDQAVSARLDAASKAEAERAAALDARVAELGTRVDAVSADVKSGADAVQGLGDRLGGNLADLGTRLGDTVNAAGASSVAALQGGLERLQQRLAAAPAANPAADVPQAGAAAPEGHATGLPAGTAAGETLALADAARVFVSRVDDAAGEALVYIDGEPMTLKVGETAPFQAGGEECQLTLAAVDRGHASLTGGCGSDLPKVEGTSPGAVAVLADGAVRVFVSAVDQQSARIAINGIATQEVAVGETVDVASGEKACRVTVTGVDRGHVTLDAACS</sequence>
<gene>
    <name evidence="1" type="ORF">HNP73_002017</name>
</gene>
<accession>A0A840SSA2</accession>